<accession>A0A9J5W900</accession>
<dbReference type="Pfam" id="PF08284">
    <property type="entry name" value="RVP_2"/>
    <property type="match status" value="1"/>
</dbReference>
<dbReference type="Gene3D" id="2.40.70.10">
    <property type="entry name" value="Acid Proteases"/>
    <property type="match status" value="1"/>
</dbReference>
<dbReference type="EMBL" id="JACXVP010000012">
    <property type="protein sequence ID" value="KAG5571462.1"/>
    <property type="molecule type" value="Genomic_DNA"/>
</dbReference>
<dbReference type="AlphaFoldDB" id="A0A9J5W900"/>
<comment type="caution">
    <text evidence="2">The sequence shown here is derived from an EMBL/GenBank/DDBJ whole genome shotgun (WGS) entry which is preliminary data.</text>
</comment>
<evidence type="ECO:0000256" key="1">
    <source>
        <dbReference type="SAM" id="Phobius"/>
    </source>
</evidence>
<proteinExistence type="predicted"/>
<gene>
    <name evidence="2" type="ORF">H5410_061228</name>
</gene>
<dbReference type="Proteomes" id="UP000824120">
    <property type="component" value="Chromosome 12"/>
</dbReference>
<feature type="transmembrane region" description="Helical" evidence="1">
    <location>
        <begin position="62"/>
        <end position="81"/>
    </location>
</feature>
<reference evidence="2 3" key="1">
    <citation type="submission" date="2020-09" db="EMBL/GenBank/DDBJ databases">
        <title>De no assembly of potato wild relative species, Solanum commersonii.</title>
        <authorList>
            <person name="Cho K."/>
        </authorList>
    </citation>
    <scope>NUCLEOTIDE SEQUENCE [LARGE SCALE GENOMIC DNA]</scope>
    <source>
        <strain evidence="2">LZ3.2</strain>
        <tissue evidence="2">Leaf</tissue>
    </source>
</reference>
<keyword evidence="1" id="KW-0472">Membrane</keyword>
<dbReference type="OrthoDB" id="1305782at2759"/>
<protein>
    <recommendedName>
        <fullName evidence="4">Gag-pol polyprotein</fullName>
    </recommendedName>
</protein>
<sequence length="199" mass="22279">MCRGGSTSCFKCAAPPDRAAPRGATSGIGGGSNYLYAITSHQEQDNLLDVVTRMIKVFTFDVYALLDLGVILSFLTPYIVMNFDILHEQLLEPFSVLTHVGESILAERVFRDCNIFVNHKDTMTNLVKLDIVDFDVILGMDWLQACNASVYCRTRVVKFLFPNESLIEWSSSSAMPKGHFILYLKARKLVSKGCVYHLV</sequence>
<keyword evidence="1" id="KW-0812">Transmembrane</keyword>
<keyword evidence="1" id="KW-1133">Transmembrane helix</keyword>
<name>A0A9J5W900_SOLCO</name>
<keyword evidence="3" id="KW-1185">Reference proteome</keyword>
<evidence type="ECO:0000313" key="3">
    <source>
        <dbReference type="Proteomes" id="UP000824120"/>
    </source>
</evidence>
<dbReference type="InterPro" id="IPR021109">
    <property type="entry name" value="Peptidase_aspartic_dom_sf"/>
</dbReference>
<dbReference type="CDD" id="cd00303">
    <property type="entry name" value="retropepsin_like"/>
    <property type="match status" value="1"/>
</dbReference>
<evidence type="ECO:0008006" key="4">
    <source>
        <dbReference type="Google" id="ProtNLM"/>
    </source>
</evidence>
<organism evidence="2 3">
    <name type="scientific">Solanum commersonii</name>
    <name type="common">Commerson's wild potato</name>
    <name type="synonym">Commerson's nightshade</name>
    <dbReference type="NCBI Taxonomy" id="4109"/>
    <lineage>
        <taxon>Eukaryota</taxon>
        <taxon>Viridiplantae</taxon>
        <taxon>Streptophyta</taxon>
        <taxon>Embryophyta</taxon>
        <taxon>Tracheophyta</taxon>
        <taxon>Spermatophyta</taxon>
        <taxon>Magnoliopsida</taxon>
        <taxon>eudicotyledons</taxon>
        <taxon>Gunneridae</taxon>
        <taxon>Pentapetalae</taxon>
        <taxon>asterids</taxon>
        <taxon>lamiids</taxon>
        <taxon>Solanales</taxon>
        <taxon>Solanaceae</taxon>
        <taxon>Solanoideae</taxon>
        <taxon>Solaneae</taxon>
        <taxon>Solanum</taxon>
    </lineage>
</organism>
<evidence type="ECO:0000313" key="2">
    <source>
        <dbReference type="EMBL" id="KAG5571462.1"/>
    </source>
</evidence>